<dbReference type="EC" id="2.7.1.148" evidence="2 10"/>
<feature type="binding site" evidence="10">
    <location>
        <begin position="98"/>
        <end position="108"/>
    </location>
    <ligand>
        <name>ATP</name>
        <dbReference type="ChEBI" id="CHEBI:30616"/>
    </ligand>
</feature>
<dbReference type="PANTHER" id="PTHR43527:SF2">
    <property type="entry name" value="4-DIPHOSPHOCYTIDYL-2-C-METHYL-D-ERYTHRITOL KINASE, CHLOROPLASTIC"/>
    <property type="match status" value="1"/>
</dbReference>
<gene>
    <name evidence="10 13" type="primary">ispE</name>
    <name evidence="13" type="ORF">RM530_06305</name>
</gene>
<feature type="active site" evidence="10">
    <location>
        <position position="15"/>
    </location>
</feature>
<comment type="caution">
    <text evidence="13">The sequence shown here is derived from an EMBL/GenBank/DDBJ whole genome shotgun (WGS) entry which is preliminary data.</text>
</comment>
<comment type="similarity">
    <text evidence="1 10">Belongs to the GHMP kinase family. IspE subfamily.</text>
</comment>
<dbReference type="PIRSF" id="PIRSF010376">
    <property type="entry name" value="IspE"/>
    <property type="match status" value="1"/>
</dbReference>
<proteinExistence type="inferred from homology"/>
<evidence type="ECO:0000256" key="9">
    <source>
        <dbReference type="ARBA" id="ARBA00032554"/>
    </source>
</evidence>
<evidence type="ECO:0000256" key="4">
    <source>
        <dbReference type="ARBA" id="ARBA00022679"/>
    </source>
</evidence>
<comment type="pathway">
    <text evidence="10">Isoprenoid biosynthesis; isopentenyl diphosphate biosynthesis via DXP pathway; isopentenyl diphosphate from 1-deoxy-D-xylulose 5-phosphate: step 3/6.</text>
</comment>
<dbReference type="Proteomes" id="UP001254608">
    <property type="component" value="Unassembled WGS sequence"/>
</dbReference>
<accession>A0ABU2WIQ9</accession>
<dbReference type="InterPro" id="IPR013750">
    <property type="entry name" value="GHMP_kinase_C_dom"/>
</dbReference>
<protein>
    <recommendedName>
        <fullName evidence="3 10">4-diphosphocytidyl-2-C-methyl-D-erythritol kinase</fullName>
        <shortName evidence="10">CMK</shortName>
        <ecNumber evidence="2 10">2.7.1.148</ecNumber>
    </recommendedName>
    <alternativeName>
        <fullName evidence="9 10">4-(cytidine-5'-diphospho)-2-C-methyl-D-erythritol kinase</fullName>
    </alternativeName>
</protein>
<dbReference type="HAMAP" id="MF_00061">
    <property type="entry name" value="IspE"/>
    <property type="match status" value="1"/>
</dbReference>
<evidence type="ECO:0000313" key="13">
    <source>
        <dbReference type="EMBL" id="MDT0496977.1"/>
    </source>
</evidence>
<evidence type="ECO:0000259" key="11">
    <source>
        <dbReference type="Pfam" id="PF00288"/>
    </source>
</evidence>
<keyword evidence="6 10" id="KW-0418">Kinase</keyword>
<comment type="catalytic activity">
    <reaction evidence="10">
        <text>4-CDP-2-C-methyl-D-erythritol + ATP = 4-CDP-2-C-methyl-D-erythritol 2-phosphate + ADP + H(+)</text>
        <dbReference type="Rhea" id="RHEA:18437"/>
        <dbReference type="ChEBI" id="CHEBI:15378"/>
        <dbReference type="ChEBI" id="CHEBI:30616"/>
        <dbReference type="ChEBI" id="CHEBI:57823"/>
        <dbReference type="ChEBI" id="CHEBI:57919"/>
        <dbReference type="ChEBI" id="CHEBI:456216"/>
        <dbReference type="EC" id="2.7.1.148"/>
    </reaction>
</comment>
<keyword evidence="4 10" id="KW-0808">Transferase</keyword>
<comment type="function">
    <text evidence="10">Catalyzes the phosphorylation of the position 2 hydroxy group of 4-diphosphocytidyl-2C-methyl-D-erythritol.</text>
</comment>
<evidence type="ECO:0000256" key="8">
    <source>
        <dbReference type="ARBA" id="ARBA00023229"/>
    </source>
</evidence>
<evidence type="ECO:0000256" key="6">
    <source>
        <dbReference type="ARBA" id="ARBA00022777"/>
    </source>
</evidence>
<dbReference type="NCBIfam" id="TIGR00154">
    <property type="entry name" value="ispE"/>
    <property type="match status" value="1"/>
</dbReference>
<evidence type="ECO:0000313" key="14">
    <source>
        <dbReference type="Proteomes" id="UP001254608"/>
    </source>
</evidence>
<keyword evidence="14" id="KW-1185">Reference proteome</keyword>
<sequence length="283" mass="30499">MSSRLGFSAWPAPAKLNLFLHVTGRRADGYHQLQTLFRLVDWGDRLHLRVRDDDRIRRTTPLPDIAEASDLSLRAARALQAASGCRLGADIAIDKRLPFGAGLGGGSSDAATTLVALNLLWKLGLSVDRLAAIGLQLGADVPVFVRGHNAWAEGVGEILQPVALPSSWYVIACPECSVNTGTVFNDASLRRDHPVVDFADFKAGRCTNVCEPVTRRLFPPVEETFRQFQGLGAAPRLSGTGASVFAEFSTFEAAETLRSRWSGPGLCMVTPGLAHSPLLDLVQ</sequence>
<dbReference type="PANTHER" id="PTHR43527">
    <property type="entry name" value="4-DIPHOSPHOCYTIDYL-2-C-METHYL-D-ERYTHRITOL KINASE, CHLOROPLASTIC"/>
    <property type="match status" value="1"/>
</dbReference>
<dbReference type="InterPro" id="IPR036554">
    <property type="entry name" value="GHMP_kinase_C_sf"/>
</dbReference>
<dbReference type="InterPro" id="IPR004424">
    <property type="entry name" value="IspE"/>
</dbReference>
<dbReference type="InterPro" id="IPR006204">
    <property type="entry name" value="GHMP_kinase_N_dom"/>
</dbReference>
<evidence type="ECO:0000256" key="7">
    <source>
        <dbReference type="ARBA" id="ARBA00022840"/>
    </source>
</evidence>
<evidence type="ECO:0000256" key="2">
    <source>
        <dbReference type="ARBA" id="ARBA00012052"/>
    </source>
</evidence>
<evidence type="ECO:0000256" key="5">
    <source>
        <dbReference type="ARBA" id="ARBA00022741"/>
    </source>
</evidence>
<dbReference type="SUPFAM" id="SSF54211">
    <property type="entry name" value="Ribosomal protein S5 domain 2-like"/>
    <property type="match status" value="1"/>
</dbReference>
<dbReference type="InterPro" id="IPR014721">
    <property type="entry name" value="Ribsml_uS5_D2-typ_fold_subgr"/>
</dbReference>
<dbReference type="Pfam" id="PF08544">
    <property type="entry name" value="GHMP_kinases_C"/>
    <property type="match status" value="1"/>
</dbReference>
<evidence type="ECO:0000256" key="10">
    <source>
        <dbReference type="HAMAP-Rule" id="MF_00061"/>
    </source>
</evidence>
<dbReference type="Gene3D" id="3.30.230.10">
    <property type="match status" value="1"/>
</dbReference>
<feature type="domain" description="GHMP kinase C-terminal" evidence="12">
    <location>
        <begin position="210"/>
        <end position="262"/>
    </location>
</feature>
<dbReference type="SUPFAM" id="SSF55060">
    <property type="entry name" value="GHMP Kinase, C-terminal domain"/>
    <property type="match status" value="1"/>
</dbReference>
<dbReference type="InterPro" id="IPR020568">
    <property type="entry name" value="Ribosomal_Su5_D2-typ_SF"/>
</dbReference>
<feature type="active site" evidence="10">
    <location>
        <position position="140"/>
    </location>
</feature>
<dbReference type="Gene3D" id="3.30.70.890">
    <property type="entry name" value="GHMP kinase, C-terminal domain"/>
    <property type="match status" value="1"/>
</dbReference>
<name>A0ABU2WIQ9_9GAMM</name>
<organism evidence="13 14">
    <name type="scientific">Banduia mediterranea</name>
    <dbReference type="NCBI Taxonomy" id="3075609"/>
    <lineage>
        <taxon>Bacteria</taxon>
        <taxon>Pseudomonadati</taxon>
        <taxon>Pseudomonadota</taxon>
        <taxon>Gammaproteobacteria</taxon>
        <taxon>Nevskiales</taxon>
        <taxon>Algiphilaceae</taxon>
        <taxon>Banduia</taxon>
    </lineage>
</organism>
<keyword evidence="8 10" id="KW-0414">Isoprene biosynthesis</keyword>
<dbReference type="Pfam" id="PF00288">
    <property type="entry name" value="GHMP_kinases_N"/>
    <property type="match status" value="1"/>
</dbReference>
<evidence type="ECO:0000256" key="1">
    <source>
        <dbReference type="ARBA" id="ARBA00009684"/>
    </source>
</evidence>
<reference evidence="13 14" key="1">
    <citation type="submission" date="2023-09" db="EMBL/GenBank/DDBJ databases">
        <authorList>
            <person name="Rey-Velasco X."/>
        </authorList>
    </citation>
    <scope>NUCLEOTIDE SEQUENCE [LARGE SCALE GENOMIC DNA]</scope>
    <source>
        <strain evidence="13 14">W345</strain>
    </source>
</reference>
<keyword evidence="7 10" id="KW-0067">ATP-binding</keyword>
<dbReference type="EMBL" id="JAVRIC010000006">
    <property type="protein sequence ID" value="MDT0496977.1"/>
    <property type="molecule type" value="Genomic_DNA"/>
</dbReference>
<dbReference type="GO" id="GO:0050515">
    <property type="term" value="F:4-(cytidine 5'-diphospho)-2-C-methyl-D-erythritol kinase activity"/>
    <property type="evidence" value="ECO:0007669"/>
    <property type="project" value="UniProtKB-EC"/>
</dbReference>
<evidence type="ECO:0000259" key="12">
    <source>
        <dbReference type="Pfam" id="PF08544"/>
    </source>
</evidence>
<feature type="domain" description="GHMP kinase N-terminal" evidence="11">
    <location>
        <begin position="73"/>
        <end position="147"/>
    </location>
</feature>
<evidence type="ECO:0000256" key="3">
    <source>
        <dbReference type="ARBA" id="ARBA00017473"/>
    </source>
</evidence>
<keyword evidence="5 10" id="KW-0547">Nucleotide-binding</keyword>